<evidence type="ECO:0000313" key="3">
    <source>
        <dbReference type="Proteomes" id="UP001385951"/>
    </source>
</evidence>
<organism evidence="2 3">
    <name type="scientific">Cerrena zonata</name>
    <dbReference type="NCBI Taxonomy" id="2478898"/>
    <lineage>
        <taxon>Eukaryota</taxon>
        <taxon>Fungi</taxon>
        <taxon>Dikarya</taxon>
        <taxon>Basidiomycota</taxon>
        <taxon>Agaricomycotina</taxon>
        <taxon>Agaricomycetes</taxon>
        <taxon>Polyporales</taxon>
        <taxon>Cerrenaceae</taxon>
        <taxon>Cerrena</taxon>
    </lineage>
</organism>
<accession>A0AAW0G2V9</accession>
<dbReference type="Proteomes" id="UP001385951">
    <property type="component" value="Unassembled WGS sequence"/>
</dbReference>
<evidence type="ECO:0000313" key="2">
    <source>
        <dbReference type="EMBL" id="KAK7683892.1"/>
    </source>
</evidence>
<dbReference type="EMBL" id="JASBNA010000028">
    <property type="protein sequence ID" value="KAK7683892.1"/>
    <property type="molecule type" value="Genomic_DNA"/>
</dbReference>
<name>A0AAW0G2V9_9APHY</name>
<evidence type="ECO:0000256" key="1">
    <source>
        <dbReference type="SAM" id="MobiDB-lite"/>
    </source>
</evidence>
<feature type="region of interest" description="Disordered" evidence="1">
    <location>
        <begin position="1"/>
        <end position="114"/>
    </location>
</feature>
<comment type="caution">
    <text evidence="2">The sequence shown here is derived from an EMBL/GenBank/DDBJ whole genome shotgun (WGS) entry which is preliminary data.</text>
</comment>
<gene>
    <name evidence="2" type="ORF">QCA50_012863</name>
</gene>
<protein>
    <submittedName>
        <fullName evidence="2">Uncharacterized protein</fullName>
    </submittedName>
</protein>
<sequence>MAPGGSTLENPEDPVDYNTDWDYSLDKYDSEEYVQSTPGSNKLKGISPKHDIGIIEEESASPRTNDRSQEHDDSESGYGSINTNIDDVFRPRRGSSTSSKSDNESSRQSFSSNIKDDEDILEFPAVLEYQRYYLAEEDLYYVGSLVIV</sequence>
<proteinExistence type="predicted"/>
<reference evidence="2 3" key="1">
    <citation type="submission" date="2022-09" db="EMBL/GenBank/DDBJ databases">
        <authorList>
            <person name="Palmer J.M."/>
        </authorList>
    </citation>
    <scope>NUCLEOTIDE SEQUENCE [LARGE SCALE GENOMIC DNA]</scope>
    <source>
        <strain evidence="2 3">DSM 7382</strain>
    </source>
</reference>
<dbReference type="AlphaFoldDB" id="A0AAW0G2V9"/>
<keyword evidence="3" id="KW-1185">Reference proteome</keyword>